<dbReference type="Proteomes" id="UP000000304">
    <property type="component" value="Chromosome 3R"/>
</dbReference>
<sequence>MPLTTSYNANIRRSCLALFALFLFAAHISLTSGQIDWDDDDDPGDQNQKQAQDQNQNQHHGHGHGWGNYDNVTVDMAKGWATPLSS</sequence>
<evidence type="ECO:0000313" key="4">
    <source>
        <dbReference type="Proteomes" id="UP000000304"/>
    </source>
</evidence>
<accession>B4QXM3</accession>
<evidence type="ECO:0000256" key="1">
    <source>
        <dbReference type="SAM" id="MobiDB-lite"/>
    </source>
</evidence>
<dbReference type="EMBL" id="CM000364">
    <property type="protein sequence ID" value="EDX11809.1"/>
    <property type="molecule type" value="Genomic_DNA"/>
</dbReference>
<feature type="compositionally biased region" description="Low complexity" evidence="1">
    <location>
        <begin position="45"/>
        <end position="58"/>
    </location>
</feature>
<keyword evidence="2" id="KW-0732">Signal</keyword>
<evidence type="ECO:0000256" key="2">
    <source>
        <dbReference type="SAM" id="SignalP"/>
    </source>
</evidence>
<organism evidence="3 4">
    <name type="scientific">Drosophila simulans</name>
    <name type="common">Fruit fly</name>
    <dbReference type="NCBI Taxonomy" id="7240"/>
    <lineage>
        <taxon>Eukaryota</taxon>
        <taxon>Metazoa</taxon>
        <taxon>Ecdysozoa</taxon>
        <taxon>Arthropoda</taxon>
        <taxon>Hexapoda</taxon>
        <taxon>Insecta</taxon>
        <taxon>Pterygota</taxon>
        <taxon>Neoptera</taxon>
        <taxon>Endopterygota</taxon>
        <taxon>Diptera</taxon>
        <taxon>Brachycera</taxon>
        <taxon>Muscomorpha</taxon>
        <taxon>Ephydroidea</taxon>
        <taxon>Drosophilidae</taxon>
        <taxon>Drosophila</taxon>
        <taxon>Sophophora</taxon>
    </lineage>
</organism>
<proteinExistence type="predicted"/>
<gene>
    <name evidence="3" type="primary">Dsim\GD19572</name>
    <name evidence="3" type="ORF">Dsim_GD19572</name>
</gene>
<reference evidence="3 4" key="1">
    <citation type="journal article" date="2007" name="Nature">
        <title>Evolution of genes and genomes on the Drosophila phylogeny.</title>
        <authorList>
            <consortium name="Drosophila 12 Genomes Consortium"/>
            <person name="Clark A.G."/>
            <person name="Eisen M.B."/>
            <person name="Smith D.R."/>
            <person name="Bergman C.M."/>
            <person name="Oliver B."/>
            <person name="Markow T.A."/>
            <person name="Kaufman T.C."/>
            <person name="Kellis M."/>
            <person name="Gelbart W."/>
            <person name="Iyer V.N."/>
            <person name="Pollard D.A."/>
            <person name="Sackton T.B."/>
            <person name="Larracuente A.M."/>
            <person name="Singh N.D."/>
            <person name="Abad J.P."/>
            <person name="Abt D.N."/>
            <person name="Adryan B."/>
            <person name="Aguade M."/>
            <person name="Akashi H."/>
            <person name="Anderson W.W."/>
            <person name="Aquadro C.F."/>
            <person name="Ardell D.H."/>
            <person name="Arguello R."/>
            <person name="Artieri C.G."/>
            <person name="Barbash D.A."/>
            <person name="Barker D."/>
            <person name="Barsanti P."/>
            <person name="Batterham P."/>
            <person name="Batzoglou S."/>
            <person name="Begun D."/>
            <person name="Bhutkar A."/>
            <person name="Blanco E."/>
            <person name="Bosak S.A."/>
            <person name="Bradley R.K."/>
            <person name="Brand A.D."/>
            <person name="Brent M.R."/>
            <person name="Brooks A.N."/>
            <person name="Brown R.H."/>
            <person name="Butlin R.K."/>
            <person name="Caggese C."/>
            <person name="Calvi B.R."/>
            <person name="Bernardo de Carvalho A."/>
            <person name="Caspi A."/>
            <person name="Castrezana S."/>
            <person name="Celniker S.E."/>
            <person name="Chang J.L."/>
            <person name="Chapple C."/>
            <person name="Chatterji S."/>
            <person name="Chinwalla A."/>
            <person name="Civetta A."/>
            <person name="Clifton S.W."/>
            <person name="Comeron J.M."/>
            <person name="Costello J.C."/>
            <person name="Coyne J.A."/>
            <person name="Daub J."/>
            <person name="David R.G."/>
            <person name="Delcher A.L."/>
            <person name="Delehaunty K."/>
            <person name="Do C.B."/>
            <person name="Ebling H."/>
            <person name="Edwards K."/>
            <person name="Eickbush T."/>
            <person name="Evans J.D."/>
            <person name="Filipski A."/>
            <person name="Findeiss S."/>
            <person name="Freyhult E."/>
            <person name="Fulton L."/>
            <person name="Fulton R."/>
            <person name="Garcia A.C."/>
            <person name="Gardiner A."/>
            <person name="Garfield D.A."/>
            <person name="Garvin B.E."/>
            <person name="Gibson G."/>
            <person name="Gilbert D."/>
            <person name="Gnerre S."/>
            <person name="Godfrey J."/>
            <person name="Good R."/>
            <person name="Gotea V."/>
            <person name="Gravely B."/>
            <person name="Greenberg A.J."/>
            <person name="Griffiths-Jones S."/>
            <person name="Gross S."/>
            <person name="Guigo R."/>
            <person name="Gustafson E.A."/>
            <person name="Haerty W."/>
            <person name="Hahn M.W."/>
            <person name="Halligan D.L."/>
            <person name="Halpern A.L."/>
            <person name="Halter G.M."/>
            <person name="Han M.V."/>
            <person name="Heger A."/>
            <person name="Hillier L."/>
            <person name="Hinrichs A.S."/>
            <person name="Holmes I."/>
            <person name="Hoskins R.A."/>
            <person name="Hubisz M.J."/>
            <person name="Hultmark D."/>
            <person name="Huntley M.A."/>
            <person name="Jaffe D.B."/>
            <person name="Jagadeeshan S."/>
            <person name="Jeck W.R."/>
            <person name="Johnson J."/>
            <person name="Jones C.D."/>
            <person name="Jordan W.C."/>
            <person name="Karpen G.H."/>
            <person name="Kataoka E."/>
            <person name="Keightley P.D."/>
            <person name="Kheradpour P."/>
            <person name="Kirkness E.F."/>
            <person name="Koerich L.B."/>
            <person name="Kristiansen K."/>
            <person name="Kudrna D."/>
            <person name="Kulathinal R.J."/>
            <person name="Kumar S."/>
            <person name="Kwok R."/>
            <person name="Lander E."/>
            <person name="Langley C.H."/>
            <person name="Lapoint R."/>
            <person name="Lazzaro B.P."/>
            <person name="Lee S.J."/>
            <person name="Levesque L."/>
            <person name="Li R."/>
            <person name="Lin C.F."/>
            <person name="Lin M.F."/>
            <person name="Lindblad-Toh K."/>
            <person name="Llopart A."/>
            <person name="Long M."/>
            <person name="Low L."/>
            <person name="Lozovsky E."/>
            <person name="Lu J."/>
            <person name="Luo M."/>
            <person name="Machado C.A."/>
            <person name="Makalowski W."/>
            <person name="Marzo M."/>
            <person name="Matsuda M."/>
            <person name="Matzkin L."/>
            <person name="McAllister B."/>
            <person name="McBride C.S."/>
            <person name="McKernan B."/>
            <person name="McKernan K."/>
            <person name="Mendez-Lago M."/>
            <person name="Minx P."/>
            <person name="Mollenhauer M.U."/>
            <person name="Montooth K."/>
            <person name="Mount S.M."/>
            <person name="Mu X."/>
            <person name="Myers E."/>
            <person name="Negre B."/>
            <person name="Newfeld S."/>
            <person name="Nielsen R."/>
            <person name="Noor M.A."/>
            <person name="O'Grady P."/>
            <person name="Pachter L."/>
            <person name="Papaceit M."/>
            <person name="Parisi M.J."/>
            <person name="Parisi M."/>
            <person name="Parts L."/>
            <person name="Pedersen J.S."/>
            <person name="Pesole G."/>
            <person name="Phillippy A.M."/>
            <person name="Ponting C.P."/>
            <person name="Pop M."/>
            <person name="Porcelli D."/>
            <person name="Powell J.R."/>
            <person name="Prohaska S."/>
            <person name="Pruitt K."/>
            <person name="Puig M."/>
            <person name="Quesneville H."/>
            <person name="Ram K.R."/>
            <person name="Rand D."/>
            <person name="Rasmussen M.D."/>
            <person name="Reed L.K."/>
            <person name="Reenan R."/>
            <person name="Reily A."/>
            <person name="Remington K.A."/>
            <person name="Rieger T.T."/>
            <person name="Ritchie M.G."/>
            <person name="Robin C."/>
            <person name="Rogers Y.H."/>
            <person name="Rohde C."/>
            <person name="Rozas J."/>
            <person name="Rubenfield M.J."/>
            <person name="Ruiz A."/>
            <person name="Russo S."/>
            <person name="Salzberg S.L."/>
            <person name="Sanchez-Gracia A."/>
            <person name="Saranga D.J."/>
            <person name="Sato H."/>
            <person name="Schaeffer S.W."/>
            <person name="Schatz M.C."/>
            <person name="Schlenke T."/>
            <person name="Schwartz R."/>
            <person name="Segarra C."/>
            <person name="Singh R.S."/>
            <person name="Sirot L."/>
            <person name="Sirota M."/>
            <person name="Sisneros N.B."/>
            <person name="Smith C.D."/>
            <person name="Smith T.F."/>
            <person name="Spieth J."/>
            <person name="Stage D.E."/>
            <person name="Stark A."/>
            <person name="Stephan W."/>
            <person name="Strausberg R.L."/>
            <person name="Strempel S."/>
            <person name="Sturgill D."/>
            <person name="Sutton G."/>
            <person name="Sutton G.G."/>
            <person name="Tao W."/>
            <person name="Teichmann S."/>
            <person name="Tobari Y.N."/>
            <person name="Tomimura Y."/>
            <person name="Tsolas J.M."/>
            <person name="Valente V.L."/>
            <person name="Venter E."/>
            <person name="Venter J.C."/>
            <person name="Vicario S."/>
            <person name="Vieira F.G."/>
            <person name="Vilella A.J."/>
            <person name="Villasante A."/>
            <person name="Walenz B."/>
            <person name="Wang J."/>
            <person name="Wasserman M."/>
            <person name="Watts T."/>
            <person name="Wilson D."/>
            <person name="Wilson R.K."/>
            <person name="Wing R.A."/>
            <person name="Wolfner M.F."/>
            <person name="Wong A."/>
            <person name="Wong G.K."/>
            <person name="Wu C.I."/>
            <person name="Wu G."/>
            <person name="Yamamoto D."/>
            <person name="Yang H.P."/>
            <person name="Yang S.P."/>
            <person name="Yorke J.A."/>
            <person name="Yoshida K."/>
            <person name="Zdobnov E."/>
            <person name="Zhang P."/>
            <person name="Zhang Y."/>
            <person name="Zimin A.V."/>
            <person name="Baldwin J."/>
            <person name="Abdouelleil A."/>
            <person name="Abdulkadir J."/>
            <person name="Abebe A."/>
            <person name="Abera B."/>
            <person name="Abreu J."/>
            <person name="Acer S.C."/>
            <person name="Aftuck L."/>
            <person name="Alexander A."/>
            <person name="An P."/>
            <person name="Anderson E."/>
            <person name="Anderson S."/>
            <person name="Arachi H."/>
            <person name="Azer M."/>
            <person name="Bachantsang P."/>
            <person name="Barry A."/>
            <person name="Bayul T."/>
            <person name="Berlin A."/>
            <person name="Bessette D."/>
            <person name="Bloom T."/>
            <person name="Blye J."/>
            <person name="Boguslavskiy L."/>
            <person name="Bonnet C."/>
            <person name="Boukhgalter B."/>
            <person name="Bourzgui I."/>
            <person name="Brown A."/>
            <person name="Cahill P."/>
            <person name="Channer S."/>
            <person name="Cheshatsang Y."/>
            <person name="Chuda L."/>
            <person name="Citroen M."/>
            <person name="Collymore A."/>
            <person name="Cooke P."/>
            <person name="Costello M."/>
            <person name="D'Aco K."/>
            <person name="Daza R."/>
            <person name="De Haan G."/>
            <person name="DeGray S."/>
            <person name="DeMaso C."/>
            <person name="Dhargay N."/>
            <person name="Dooley K."/>
            <person name="Dooley E."/>
            <person name="Doricent M."/>
            <person name="Dorje P."/>
            <person name="Dorjee K."/>
            <person name="Dupes A."/>
            <person name="Elong R."/>
            <person name="Falk J."/>
            <person name="Farina A."/>
            <person name="Faro S."/>
            <person name="Ferguson D."/>
            <person name="Fisher S."/>
            <person name="Foley C.D."/>
            <person name="Franke A."/>
            <person name="Friedrich D."/>
            <person name="Gadbois L."/>
            <person name="Gearin G."/>
            <person name="Gearin C.R."/>
            <person name="Giannoukos G."/>
            <person name="Goode T."/>
            <person name="Graham J."/>
            <person name="Grandbois E."/>
            <person name="Grewal S."/>
            <person name="Gyaltsen K."/>
            <person name="Hafez N."/>
            <person name="Hagos B."/>
            <person name="Hall J."/>
            <person name="Henson C."/>
            <person name="Hollinger A."/>
            <person name="Honan T."/>
            <person name="Huard M.D."/>
            <person name="Hughes L."/>
            <person name="Hurhula B."/>
            <person name="Husby M.E."/>
            <person name="Kamat A."/>
            <person name="Kanga B."/>
            <person name="Kashin S."/>
            <person name="Khazanovich D."/>
            <person name="Kisner P."/>
            <person name="Lance K."/>
            <person name="Lara M."/>
            <person name="Lee W."/>
            <person name="Lennon N."/>
            <person name="Letendre F."/>
            <person name="LeVine R."/>
            <person name="Lipovsky A."/>
            <person name="Liu X."/>
            <person name="Liu J."/>
            <person name="Liu S."/>
            <person name="Lokyitsang T."/>
            <person name="Lokyitsang Y."/>
            <person name="Lubonja R."/>
            <person name="Lui A."/>
            <person name="MacDonald P."/>
            <person name="Magnisalis V."/>
            <person name="Maru K."/>
            <person name="Matthews C."/>
            <person name="McCusker W."/>
            <person name="McDonough S."/>
            <person name="Mehta T."/>
            <person name="Meldrim J."/>
            <person name="Meneus L."/>
            <person name="Mihai O."/>
            <person name="Mihalev A."/>
            <person name="Mihova T."/>
            <person name="Mittelman R."/>
            <person name="Mlenga V."/>
            <person name="Montmayeur A."/>
            <person name="Mulrain L."/>
            <person name="Navidi A."/>
            <person name="Naylor J."/>
            <person name="Negash T."/>
            <person name="Nguyen T."/>
            <person name="Nguyen N."/>
            <person name="Nicol R."/>
            <person name="Norbu C."/>
            <person name="Norbu N."/>
            <person name="Novod N."/>
            <person name="O'Neill B."/>
            <person name="Osman S."/>
            <person name="Markiewicz E."/>
            <person name="Oyono O.L."/>
            <person name="Patti C."/>
            <person name="Phunkhang P."/>
            <person name="Pierre F."/>
            <person name="Priest M."/>
            <person name="Raghuraman S."/>
            <person name="Rege F."/>
            <person name="Reyes R."/>
            <person name="Rise C."/>
            <person name="Rogov P."/>
            <person name="Ross K."/>
            <person name="Ryan E."/>
            <person name="Settipalli S."/>
            <person name="Shea T."/>
            <person name="Sherpa N."/>
            <person name="Shi L."/>
            <person name="Shih D."/>
            <person name="Sparrow T."/>
            <person name="Spaulding J."/>
            <person name="Stalker J."/>
            <person name="Stange-Thomann N."/>
            <person name="Stavropoulos S."/>
            <person name="Stone C."/>
            <person name="Strader C."/>
            <person name="Tesfaye S."/>
            <person name="Thomson T."/>
            <person name="Thoulutsang Y."/>
            <person name="Thoulutsang D."/>
            <person name="Topham K."/>
            <person name="Topping I."/>
            <person name="Tsamla T."/>
            <person name="Vassiliev H."/>
            <person name="Vo A."/>
            <person name="Wangchuk T."/>
            <person name="Wangdi T."/>
            <person name="Weiand M."/>
            <person name="Wilkinson J."/>
            <person name="Wilson A."/>
            <person name="Yadav S."/>
            <person name="Young G."/>
            <person name="Yu Q."/>
            <person name="Zembek L."/>
            <person name="Zhong D."/>
            <person name="Zimmer A."/>
            <person name="Zwirko Z."/>
            <person name="Jaffe D.B."/>
            <person name="Alvarez P."/>
            <person name="Brockman W."/>
            <person name="Butler J."/>
            <person name="Chin C."/>
            <person name="Gnerre S."/>
            <person name="Grabherr M."/>
            <person name="Kleber M."/>
            <person name="Mauceli E."/>
            <person name="MacCallum I."/>
        </authorList>
    </citation>
    <scope>NUCLEOTIDE SEQUENCE [LARGE SCALE GENOMIC DNA]</scope>
    <source>
        <strain evidence="4">white501</strain>
    </source>
</reference>
<feature type="signal peptide" evidence="2">
    <location>
        <begin position="1"/>
        <end position="33"/>
    </location>
</feature>
<keyword evidence="4" id="KW-1185">Reference proteome</keyword>
<feature type="region of interest" description="Disordered" evidence="1">
    <location>
        <begin position="35"/>
        <end position="70"/>
    </location>
</feature>
<evidence type="ECO:0000313" key="3">
    <source>
        <dbReference type="EMBL" id="EDX11809.1"/>
    </source>
</evidence>
<protein>
    <submittedName>
        <fullName evidence="3">GD19572</fullName>
    </submittedName>
</protein>
<feature type="chain" id="PRO_5002821727" evidence="2">
    <location>
        <begin position="34"/>
        <end position="86"/>
    </location>
</feature>
<dbReference type="HOGENOM" id="CLU_2500336_0_0_1"/>
<dbReference type="AlphaFoldDB" id="B4QXM3"/>
<name>B4QXM3_DROSI</name>